<dbReference type="EMBL" id="CP133623">
    <property type="protein sequence ID" value="WMV58400.1"/>
    <property type="molecule type" value="Genomic_DNA"/>
</dbReference>
<reference evidence="1" key="1">
    <citation type="submission" date="2023-08" db="EMBL/GenBank/DDBJ databases">
        <title>A de novo genome assembly of Solanum verrucosum Schlechtendal, a Mexican diploid species geographically isolated from the other diploid A-genome species in potato relatives.</title>
        <authorList>
            <person name="Hosaka K."/>
        </authorList>
    </citation>
    <scope>NUCLEOTIDE SEQUENCE</scope>
    <source>
        <tissue evidence="1">Young leaves</tissue>
    </source>
</reference>
<dbReference type="AlphaFoldDB" id="A0AAF1A2R7"/>
<evidence type="ECO:0008006" key="3">
    <source>
        <dbReference type="Google" id="ProtNLM"/>
    </source>
</evidence>
<proteinExistence type="predicted"/>
<gene>
    <name evidence="1" type="ORF">MTR67_051785</name>
</gene>
<dbReference type="Proteomes" id="UP001234989">
    <property type="component" value="Chromosome 12"/>
</dbReference>
<sequence length="93" mass="10479">MRNLGCLCKFLAQVVTAQAKRKVVAPVNPNVNFAASRVSDFARMNPPKFHSTKVQEDPQKFIDEVYKVLAIMRVLSKEKAELAAYQLKDISQV</sequence>
<accession>A0AAF1A2R7</accession>
<evidence type="ECO:0000313" key="1">
    <source>
        <dbReference type="EMBL" id="WMV58400.1"/>
    </source>
</evidence>
<protein>
    <recommendedName>
        <fullName evidence="3">Gag-pol polyprotein</fullName>
    </recommendedName>
</protein>
<keyword evidence="2" id="KW-1185">Reference proteome</keyword>
<evidence type="ECO:0000313" key="2">
    <source>
        <dbReference type="Proteomes" id="UP001234989"/>
    </source>
</evidence>
<organism evidence="1 2">
    <name type="scientific">Solanum verrucosum</name>
    <dbReference type="NCBI Taxonomy" id="315347"/>
    <lineage>
        <taxon>Eukaryota</taxon>
        <taxon>Viridiplantae</taxon>
        <taxon>Streptophyta</taxon>
        <taxon>Embryophyta</taxon>
        <taxon>Tracheophyta</taxon>
        <taxon>Spermatophyta</taxon>
        <taxon>Magnoliopsida</taxon>
        <taxon>eudicotyledons</taxon>
        <taxon>Gunneridae</taxon>
        <taxon>Pentapetalae</taxon>
        <taxon>asterids</taxon>
        <taxon>lamiids</taxon>
        <taxon>Solanales</taxon>
        <taxon>Solanaceae</taxon>
        <taxon>Solanoideae</taxon>
        <taxon>Solaneae</taxon>
        <taxon>Solanum</taxon>
    </lineage>
</organism>
<name>A0AAF1A2R7_SOLVR</name>